<feature type="domain" description="ETS" evidence="5">
    <location>
        <begin position="412"/>
        <end position="491"/>
    </location>
</feature>
<dbReference type="Proteomes" id="UP000492820">
    <property type="component" value="Unassembled WGS sequence"/>
</dbReference>
<reference evidence="8" key="3">
    <citation type="submission" date="2020-10" db="UniProtKB">
        <authorList>
            <consortium name="WormBaseParasite"/>
        </authorList>
    </citation>
    <scope>IDENTIFICATION</scope>
</reference>
<dbReference type="InterPro" id="IPR000418">
    <property type="entry name" value="Ets_dom"/>
</dbReference>
<dbReference type="InterPro" id="IPR036388">
    <property type="entry name" value="WH-like_DNA-bd_sf"/>
</dbReference>
<dbReference type="PROSITE" id="PS50061">
    <property type="entry name" value="ETS_DOMAIN_3"/>
    <property type="match status" value="1"/>
</dbReference>
<dbReference type="GO" id="GO:0000981">
    <property type="term" value="F:DNA-binding transcription factor activity, RNA polymerase II-specific"/>
    <property type="evidence" value="ECO:0007669"/>
    <property type="project" value="TreeGrafter"/>
</dbReference>
<evidence type="ECO:0000256" key="1">
    <source>
        <dbReference type="ARBA" id="ARBA00005562"/>
    </source>
</evidence>
<dbReference type="OrthoDB" id="5961210at2759"/>
<dbReference type="GO" id="GO:0043565">
    <property type="term" value="F:sequence-specific DNA binding"/>
    <property type="evidence" value="ECO:0007669"/>
    <property type="project" value="InterPro"/>
</dbReference>
<evidence type="ECO:0000313" key="6">
    <source>
        <dbReference type="EMBL" id="CDS23234.1"/>
    </source>
</evidence>
<evidence type="ECO:0000256" key="2">
    <source>
        <dbReference type="ARBA" id="ARBA00023125"/>
    </source>
</evidence>
<proteinExistence type="inferred from homology"/>
<accession>A0A068WTV3</accession>
<dbReference type="PRINTS" id="PR00454">
    <property type="entry name" value="ETSDOMAIN"/>
</dbReference>
<dbReference type="Pfam" id="PF00178">
    <property type="entry name" value="Ets"/>
    <property type="match status" value="1"/>
</dbReference>
<keyword evidence="3" id="KW-0539">Nucleus</keyword>
<dbReference type="InterPro" id="IPR046328">
    <property type="entry name" value="ETS_fam"/>
</dbReference>
<dbReference type="PANTHER" id="PTHR11849">
    <property type="entry name" value="ETS"/>
    <property type="match status" value="1"/>
</dbReference>
<dbReference type="SMART" id="SM00413">
    <property type="entry name" value="ETS"/>
    <property type="match status" value="1"/>
</dbReference>
<gene>
    <name evidence="6" type="ORF">EgrG_001099200</name>
</gene>
<name>A0A068WTV3_ECHGR</name>
<evidence type="ECO:0000256" key="3">
    <source>
        <dbReference type="RuleBase" id="RU004019"/>
    </source>
</evidence>
<dbReference type="GO" id="GO:0005634">
    <property type="term" value="C:nucleus"/>
    <property type="evidence" value="ECO:0007669"/>
    <property type="project" value="UniProtKB-SubCell"/>
</dbReference>
<dbReference type="EMBL" id="LK028589">
    <property type="protein sequence ID" value="CDS23234.1"/>
    <property type="molecule type" value="Genomic_DNA"/>
</dbReference>
<reference evidence="6 7" key="1">
    <citation type="journal article" date="2013" name="Nature">
        <title>The genomes of four tapeworm species reveal adaptations to parasitism.</title>
        <authorList>
            <person name="Tsai I.J."/>
            <person name="Zarowiecki M."/>
            <person name="Holroyd N."/>
            <person name="Garciarrubio A."/>
            <person name="Sanchez-Flores A."/>
            <person name="Brooks K.L."/>
            <person name="Tracey A."/>
            <person name="Bobes R.J."/>
            <person name="Fragoso G."/>
            <person name="Sciutto E."/>
            <person name="Aslett M."/>
            <person name="Beasley H."/>
            <person name="Bennett H.M."/>
            <person name="Cai J."/>
            <person name="Camicia F."/>
            <person name="Clark R."/>
            <person name="Cucher M."/>
            <person name="De Silva N."/>
            <person name="Day T.A."/>
            <person name="Deplazes P."/>
            <person name="Estrada K."/>
            <person name="Fernandez C."/>
            <person name="Holland P.W."/>
            <person name="Hou J."/>
            <person name="Hu S."/>
            <person name="Huckvale T."/>
            <person name="Hung S.S."/>
            <person name="Kamenetzky L."/>
            <person name="Keane J.A."/>
            <person name="Kiss F."/>
            <person name="Koziol U."/>
            <person name="Lambert O."/>
            <person name="Liu K."/>
            <person name="Luo X."/>
            <person name="Luo Y."/>
            <person name="Macchiaroli N."/>
            <person name="Nichol S."/>
            <person name="Paps J."/>
            <person name="Parkinson J."/>
            <person name="Pouchkina-Stantcheva N."/>
            <person name="Riddiford N."/>
            <person name="Rosenzvit M."/>
            <person name="Salinas G."/>
            <person name="Wasmuth J.D."/>
            <person name="Zamanian M."/>
            <person name="Zheng Y."/>
            <person name="Cai X."/>
            <person name="Soberon X."/>
            <person name="Olson P.D."/>
            <person name="Laclette J.P."/>
            <person name="Brehm K."/>
            <person name="Berriman M."/>
            <person name="Garciarrubio A."/>
            <person name="Bobes R.J."/>
            <person name="Fragoso G."/>
            <person name="Sanchez-Flores A."/>
            <person name="Estrada K."/>
            <person name="Cevallos M.A."/>
            <person name="Morett E."/>
            <person name="Gonzalez V."/>
            <person name="Portillo T."/>
            <person name="Ochoa-Leyva A."/>
            <person name="Jose M.V."/>
            <person name="Sciutto E."/>
            <person name="Landa A."/>
            <person name="Jimenez L."/>
            <person name="Valdes V."/>
            <person name="Carrero J.C."/>
            <person name="Larralde C."/>
            <person name="Morales-Montor J."/>
            <person name="Limon-Lason J."/>
            <person name="Soberon X."/>
            <person name="Laclette J.P."/>
        </authorList>
    </citation>
    <scope>NUCLEOTIDE SEQUENCE [LARGE SCALE GENOMIC DNA]</scope>
</reference>
<protein>
    <submittedName>
        <fullName evidence="6 8">ETS transcription factor Elf 2</fullName>
    </submittedName>
</protein>
<dbReference type="GO" id="GO:0030154">
    <property type="term" value="P:cell differentiation"/>
    <property type="evidence" value="ECO:0007669"/>
    <property type="project" value="TreeGrafter"/>
</dbReference>
<evidence type="ECO:0000313" key="8">
    <source>
        <dbReference type="WBParaSite" id="EgrG_001099200"/>
    </source>
</evidence>
<dbReference type="SUPFAM" id="SSF46785">
    <property type="entry name" value="Winged helix' DNA-binding domain"/>
    <property type="match status" value="1"/>
</dbReference>
<dbReference type="Gene3D" id="1.10.10.10">
    <property type="entry name" value="Winged helix-like DNA-binding domain superfamily/Winged helix DNA-binding domain"/>
    <property type="match status" value="1"/>
</dbReference>
<sequence>MDPVLTDAISGEDGGYLMDATKQEEDEGTGLFDLQSQPQTWNVCLLQSSNTPIAGAITPISASFPDSRLSRLSSSEFQDNEGLQAAFGDLNTSEDVVPCQYGFNKPPDRAPTQLGGFEEESGFDSGFGSLQLTPSEIQSEGMCANTSPQSPPLWRRSTLEEFRRLSNEVPMAKEEEPHISNFDDHVASRQLLEYKRCQAMLEYRPKFSGECLNIFANTSSKASTSKDVQDRLHWNGIRSSSQGCRHLGKSGQNALLSQIPLTKPYSAISTTTPVAISSSSSSSSFAFEATRSTASPVSHRNFNKRVAQQEASEFLSCSEGGNLDESFDDIDAFGFDADLDDPAFQLASECLPPPQPLTRKVLRDCQSCSLRHNQNSSISGTIHRRSRNTVLTNSPIDRPRKTCAPRNGGRKRNLLNFILELLTTRQTCVEWVDKPKQVFQIVNPDQLTRLWGEHKNNIKMSFDSLSRSLRLYYKPGKLERIPGTRHQYRLIQRPPESPGPLRETSSHRCNSEHRRCGTPVNYPTALKQHPPSQKPYL</sequence>
<evidence type="ECO:0000259" key="5">
    <source>
        <dbReference type="PROSITE" id="PS50061"/>
    </source>
</evidence>
<dbReference type="AlphaFoldDB" id="A0A068WTV3"/>
<feature type="region of interest" description="Disordered" evidence="4">
    <location>
        <begin position="491"/>
        <end position="537"/>
    </location>
</feature>
<reference evidence="6" key="2">
    <citation type="submission" date="2014-06" db="EMBL/GenBank/DDBJ databases">
        <authorList>
            <person name="Aslett M."/>
        </authorList>
    </citation>
    <scope>NUCLEOTIDE SEQUENCE</scope>
</reference>
<evidence type="ECO:0000313" key="7">
    <source>
        <dbReference type="Proteomes" id="UP000492820"/>
    </source>
</evidence>
<dbReference type="WBParaSite" id="EgrG_001099200">
    <property type="protein sequence ID" value="EgrG_001099200"/>
    <property type="gene ID" value="EgrG_001099200"/>
</dbReference>
<dbReference type="InterPro" id="IPR036390">
    <property type="entry name" value="WH_DNA-bd_sf"/>
</dbReference>
<feature type="compositionally biased region" description="Basic and acidic residues" evidence="4">
    <location>
        <begin position="504"/>
        <end position="515"/>
    </location>
</feature>
<evidence type="ECO:0000256" key="4">
    <source>
        <dbReference type="SAM" id="MobiDB-lite"/>
    </source>
</evidence>
<comment type="subcellular location">
    <subcellularLocation>
        <location evidence="3">Nucleus</location>
    </subcellularLocation>
</comment>
<organism evidence="6">
    <name type="scientific">Echinococcus granulosus</name>
    <name type="common">Hydatid tapeworm</name>
    <dbReference type="NCBI Taxonomy" id="6210"/>
    <lineage>
        <taxon>Eukaryota</taxon>
        <taxon>Metazoa</taxon>
        <taxon>Spiralia</taxon>
        <taxon>Lophotrochozoa</taxon>
        <taxon>Platyhelminthes</taxon>
        <taxon>Cestoda</taxon>
        <taxon>Eucestoda</taxon>
        <taxon>Cyclophyllidea</taxon>
        <taxon>Taeniidae</taxon>
        <taxon>Echinococcus</taxon>
        <taxon>Echinococcus granulosus group</taxon>
    </lineage>
</organism>
<comment type="similarity">
    <text evidence="1 3">Belongs to the ETS family.</text>
</comment>
<keyword evidence="2 3" id="KW-0238">DNA-binding</keyword>